<protein>
    <recommendedName>
        <fullName evidence="1">Protein kinase domain-containing protein</fullName>
    </recommendedName>
</protein>
<dbReference type="InterPro" id="IPR000719">
    <property type="entry name" value="Prot_kinase_dom"/>
</dbReference>
<evidence type="ECO:0000313" key="3">
    <source>
        <dbReference type="Proteomes" id="UP000030671"/>
    </source>
</evidence>
<dbReference type="EMBL" id="KI925458">
    <property type="protein sequence ID" value="ETW81379.1"/>
    <property type="molecule type" value="Genomic_DNA"/>
</dbReference>
<dbReference type="OrthoDB" id="8300194at2759"/>
<evidence type="ECO:0000259" key="1">
    <source>
        <dbReference type="PROSITE" id="PS50011"/>
    </source>
</evidence>
<dbReference type="GO" id="GO:0004672">
    <property type="term" value="F:protein kinase activity"/>
    <property type="evidence" value="ECO:0007669"/>
    <property type="project" value="InterPro"/>
</dbReference>
<proteinExistence type="predicted"/>
<feature type="non-terminal residue" evidence="2">
    <location>
        <position position="1"/>
    </location>
</feature>
<feature type="domain" description="Protein kinase" evidence="1">
    <location>
        <begin position="1"/>
        <end position="169"/>
    </location>
</feature>
<dbReference type="InterPro" id="IPR051678">
    <property type="entry name" value="AGP_Transferase"/>
</dbReference>
<dbReference type="RefSeq" id="XP_009545846.1">
    <property type="nucleotide sequence ID" value="XM_009547551.1"/>
</dbReference>
<dbReference type="PANTHER" id="PTHR21310">
    <property type="entry name" value="AMINOGLYCOSIDE PHOSPHOTRANSFERASE-RELATED-RELATED"/>
    <property type="match status" value="1"/>
</dbReference>
<dbReference type="InParanoid" id="W4K6L2"/>
<gene>
    <name evidence="2" type="ORF">HETIRDRAFT_51524</name>
</gene>
<keyword evidence="3" id="KW-1185">Reference proteome</keyword>
<dbReference type="InterPro" id="IPR011009">
    <property type="entry name" value="Kinase-like_dom_sf"/>
</dbReference>
<dbReference type="PROSITE" id="PS50011">
    <property type="entry name" value="PROTEIN_KINASE_DOM"/>
    <property type="match status" value="1"/>
</dbReference>
<dbReference type="AlphaFoldDB" id="W4K6L2"/>
<dbReference type="eggNOG" id="ENOG502RVD2">
    <property type="taxonomic scope" value="Eukaryota"/>
</dbReference>
<dbReference type="STRING" id="747525.W4K6L2"/>
<accession>W4K6L2</accession>
<dbReference type="GO" id="GO:0005524">
    <property type="term" value="F:ATP binding"/>
    <property type="evidence" value="ECO:0007669"/>
    <property type="project" value="InterPro"/>
</dbReference>
<evidence type="ECO:0000313" key="2">
    <source>
        <dbReference type="EMBL" id="ETW81379.1"/>
    </source>
</evidence>
<dbReference type="PANTHER" id="PTHR21310:SF15">
    <property type="entry name" value="AMINOGLYCOSIDE PHOSPHOTRANSFERASE DOMAIN-CONTAINING PROTEIN"/>
    <property type="match status" value="1"/>
</dbReference>
<dbReference type="GeneID" id="20678184"/>
<dbReference type="SUPFAM" id="SSF56112">
    <property type="entry name" value="Protein kinase-like (PK-like)"/>
    <property type="match status" value="1"/>
</dbReference>
<dbReference type="Proteomes" id="UP000030671">
    <property type="component" value="Unassembled WGS sequence"/>
</dbReference>
<name>W4K6L2_HETIT</name>
<reference evidence="2 3" key="1">
    <citation type="journal article" date="2012" name="New Phytol.">
        <title>Insight into trade-off between wood decay and parasitism from the genome of a fungal forest pathogen.</title>
        <authorList>
            <person name="Olson A."/>
            <person name="Aerts A."/>
            <person name="Asiegbu F."/>
            <person name="Belbahri L."/>
            <person name="Bouzid O."/>
            <person name="Broberg A."/>
            <person name="Canback B."/>
            <person name="Coutinho P.M."/>
            <person name="Cullen D."/>
            <person name="Dalman K."/>
            <person name="Deflorio G."/>
            <person name="van Diepen L.T."/>
            <person name="Dunand C."/>
            <person name="Duplessis S."/>
            <person name="Durling M."/>
            <person name="Gonthier P."/>
            <person name="Grimwood J."/>
            <person name="Fossdal C.G."/>
            <person name="Hansson D."/>
            <person name="Henrissat B."/>
            <person name="Hietala A."/>
            <person name="Himmelstrand K."/>
            <person name="Hoffmeister D."/>
            <person name="Hogberg N."/>
            <person name="James T.Y."/>
            <person name="Karlsson M."/>
            <person name="Kohler A."/>
            <person name="Kues U."/>
            <person name="Lee Y.H."/>
            <person name="Lin Y.C."/>
            <person name="Lind M."/>
            <person name="Lindquist E."/>
            <person name="Lombard V."/>
            <person name="Lucas S."/>
            <person name="Lunden K."/>
            <person name="Morin E."/>
            <person name="Murat C."/>
            <person name="Park J."/>
            <person name="Raffaello T."/>
            <person name="Rouze P."/>
            <person name="Salamov A."/>
            <person name="Schmutz J."/>
            <person name="Solheim H."/>
            <person name="Stahlberg J."/>
            <person name="Velez H."/>
            <person name="de Vries R.P."/>
            <person name="Wiebenga A."/>
            <person name="Woodward S."/>
            <person name="Yakovlev I."/>
            <person name="Garbelotto M."/>
            <person name="Martin F."/>
            <person name="Grigoriev I.V."/>
            <person name="Stenlid J."/>
        </authorList>
    </citation>
    <scope>NUCLEOTIDE SEQUENCE [LARGE SCALE GENOMIC DNA]</scope>
    <source>
        <strain evidence="2 3">TC 32-1</strain>
    </source>
</reference>
<dbReference type="HOGENOM" id="CLU_069864_2_1_1"/>
<sequence length="169" mass="18906">QESGCVGMIHEKKMYEVKGGTGDIFVKRNITPPEFMFNWKGEIEVPHVAMERVKNEAAAMMYVKKHTDVPVPTIHCAFEDNGRYYIIEDLMPGVGIHRLSEPQRTIVMEELEGYIAELNSITSTAMGGFAGAACLPCRVSQELVLCHNDLSQYNVLVDEETLKITAIID</sequence>
<dbReference type="CDD" id="cd05120">
    <property type="entry name" value="APH_ChoK_like"/>
    <property type="match status" value="1"/>
</dbReference>
<dbReference type="KEGG" id="hir:HETIRDRAFT_51524"/>
<organism evidence="2 3">
    <name type="scientific">Heterobasidion irregulare (strain TC 32-1)</name>
    <dbReference type="NCBI Taxonomy" id="747525"/>
    <lineage>
        <taxon>Eukaryota</taxon>
        <taxon>Fungi</taxon>
        <taxon>Dikarya</taxon>
        <taxon>Basidiomycota</taxon>
        <taxon>Agaricomycotina</taxon>
        <taxon>Agaricomycetes</taxon>
        <taxon>Russulales</taxon>
        <taxon>Bondarzewiaceae</taxon>
        <taxon>Heterobasidion</taxon>
        <taxon>Heterobasidion annosum species complex</taxon>
    </lineage>
</organism>
<dbReference type="Gene3D" id="3.90.1200.10">
    <property type="match status" value="1"/>
</dbReference>